<comment type="similarity">
    <text evidence="2">Belongs to the tumor necrosis factor family.</text>
</comment>
<dbReference type="AlphaFoldDB" id="H3C779"/>
<dbReference type="GO" id="GO:0005125">
    <property type="term" value="F:cytokine activity"/>
    <property type="evidence" value="ECO:0007669"/>
    <property type="project" value="UniProtKB-KW"/>
</dbReference>
<dbReference type="Gene3D" id="2.60.120.40">
    <property type="match status" value="1"/>
</dbReference>
<evidence type="ECO:0000256" key="2">
    <source>
        <dbReference type="ARBA" id="ARBA00008670"/>
    </source>
</evidence>
<dbReference type="STRING" id="99883.ENSTNIP00000004100"/>
<keyword evidence="4 6" id="KW-0472">Membrane</keyword>
<dbReference type="Proteomes" id="UP000007303">
    <property type="component" value="Unassembled WGS sequence"/>
</dbReference>
<accession>H3C779</accession>
<feature type="region of interest" description="Disordered" evidence="5">
    <location>
        <begin position="100"/>
        <end position="123"/>
    </location>
</feature>
<dbReference type="GO" id="GO:0016020">
    <property type="term" value="C:membrane"/>
    <property type="evidence" value="ECO:0007669"/>
    <property type="project" value="UniProtKB-SubCell"/>
</dbReference>
<comment type="subcellular location">
    <subcellularLocation>
        <location evidence="1">Membrane</location>
    </subcellularLocation>
</comment>
<dbReference type="FunCoup" id="H3C779">
    <property type="interactions" value="829"/>
</dbReference>
<evidence type="ECO:0000313" key="9">
    <source>
        <dbReference type="Proteomes" id="UP000007303"/>
    </source>
</evidence>
<reference evidence="9" key="1">
    <citation type="journal article" date="2004" name="Nature">
        <title>Genome duplication in the teleost fish Tetraodon nigroviridis reveals the early vertebrate proto-karyotype.</title>
        <authorList>
            <person name="Jaillon O."/>
            <person name="Aury J.-M."/>
            <person name="Brunet F."/>
            <person name="Petit J.-L."/>
            <person name="Stange-Thomann N."/>
            <person name="Mauceli E."/>
            <person name="Bouneau L."/>
            <person name="Fischer C."/>
            <person name="Ozouf-Costaz C."/>
            <person name="Bernot A."/>
            <person name="Nicaud S."/>
            <person name="Jaffe D."/>
            <person name="Fisher S."/>
            <person name="Lutfalla G."/>
            <person name="Dossat C."/>
            <person name="Segurens B."/>
            <person name="Dasilva C."/>
            <person name="Salanoubat M."/>
            <person name="Levy M."/>
            <person name="Boudet N."/>
            <person name="Castellano S."/>
            <person name="Anthouard V."/>
            <person name="Jubin C."/>
            <person name="Castelli V."/>
            <person name="Katinka M."/>
            <person name="Vacherie B."/>
            <person name="Biemont C."/>
            <person name="Skalli Z."/>
            <person name="Cattolico L."/>
            <person name="Poulain J."/>
            <person name="De Berardinis V."/>
            <person name="Cruaud C."/>
            <person name="Duprat S."/>
            <person name="Brottier P."/>
            <person name="Coutanceau J.-P."/>
            <person name="Gouzy J."/>
            <person name="Parra G."/>
            <person name="Lardier G."/>
            <person name="Chapple C."/>
            <person name="McKernan K.J."/>
            <person name="McEwan P."/>
            <person name="Bosak S."/>
            <person name="Kellis M."/>
            <person name="Volff J.-N."/>
            <person name="Guigo R."/>
            <person name="Zody M.C."/>
            <person name="Mesirov J."/>
            <person name="Lindblad-Toh K."/>
            <person name="Birren B."/>
            <person name="Nusbaum C."/>
            <person name="Kahn D."/>
            <person name="Robinson-Rechavi M."/>
            <person name="Laudet V."/>
            <person name="Schachter V."/>
            <person name="Quetier F."/>
            <person name="Saurin W."/>
            <person name="Scarpelli C."/>
            <person name="Wincker P."/>
            <person name="Lander E.S."/>
            <person name="Weissenbach J."/>
            <person name="Roest Crollius H."/>
        </authorList>
    </citation>
    <scope>NUCLEOTIDE SEQUENCE [LARGE SCALE GENOMIC DNA]</scope>
</reference>
<keyword evidence="3" id="KW-0202">Cytokine</keyword>
<evidence type="ECO:0000256" key="6">
    <source>
        <dbReference type="SAM" id="Phobius"/>
    </source>
</evidence>
<dbReference type="PROSITE" id="PS50049">
    <property type="entry name" value="THD_2"/>
    <property type="match status" value="1"/>
</dbReference>
<dbReference type="HOGENOM" id="CLU_070352_2_0_1"/>
<dbReference type="GO" id="GO:0043123">
    <property type="term" value="P:positive regulation of canonical NF-kappaB signal transduction"/>
    <property type="evidence" value="ECO:0007669"/>
    <property type="project" value="TreeGrafter"/>
</dbReference>
<dbReference type="SUPFAM" id="SSF49842">
    <property type="entry name" value="TNF-like"/>
    <property type="match status" value="1"/>
</dbReference>
<keyword evidence="9" id="KW-1185">Reference proteome</keyword>
<dbReference type="InParanoid" id="H3C779"/>
<dbReference type="GeneTree" id="ENSGT01060000248544"/>
<dbReference type="GO" id="GO:0030903">
    <property type="term" value="P:notochord development"/>
    <property type="evidence" value="ECO:0007669"/>
    <property type="project" value="Ensembl"/>
</dbReference>
<protein>
    <submittedName>
        <fullName evidence="8">Fas ligand (TNF superfamily, member 6)</fullName>
    </submittedName>
</protein>
<dbReference type="InterPro" id="IPR008983">
    <property type="entry name" value="Tumour_necrosis_fac-like_dom"/>
</dbReference>
<dbReference type="GO" id="GO:0006955">
    <property type="term" value="P:immune response"/>
    <property type="evidence" value="ECO:0007669"/>
    <property type="project" value="InterPro"/>
</dbReference>
<dbReference type="SMART" id="SM00207">
    <property type="entry name" value="TNF"/>
    <property type="match status" value="1"/>
</dbReference>
<reference evidence="8" key="2">
    <citation type="submission" date="2025-08" db="UniProtKB">
        <authorList>
            <consortium name="Ensembl"/>
        </authorList>
    </citation>
    <scope>IDENTIFICATION</scope>
</reference>
<name>H3C779_TETNG</name>
<dbReference type="OMA" id="MACTVNF"/>
<organism evidence="8 9">
    <name type="scientific">Tetraodon nigroviridis</name>
    <name type="common">Spotted green pufferfish</name>
    <name type="synonym">Chelonodon nigroviridis</name>
    <dbReference type="NCBI Taxonomy" id="99883"/>
    <lineage>
        <taxon>Eukaryota</taxon>
        <taxon>Metazoa</taxon>
        <taxon>Chordata</taxon>
        <taxon>Craniata</taxon>
        <taxon>Vertebrata</taxon>
        <taxon>Euteleostomi</taxon>
        <taxon>Actinopterygii</taxon>
        <taxon>Neopterygii</taxon>
        <taxon>Teleostei</taxon>
        <taxon>Neoteleostei</taxon>
        <taxon>Acanthomorphata</taxon>
        <taxon>Eupercaria</taxon>
        <taxon>Tetraodontiformes</taxon>
        <taxon>Tetradontoidea</taxon>
        <taxon>Tetraodontidae</taxon>
        <taxon>Tetraodon</taxon>
    </lineage>
</organism>
<reference evidence="8" key="3">
    <citation type="submission" date="2025-09" db="UniProtKB">
        <authorList>
            <consortium name="Ensembl"/>
        </authorList>
    </citation>
    <scope>IDENTIFICATION</scope>
</reference>
<evidence type="ECO:0000256" key="3">
    <source>
        <dbReference type="ARBA" id="ARBA00022514"/>
    </source>
</evidence>
<dbReference type="Ensembl" id="ENSTNIT00000004049.1">
    <property type="protein sequence ID" value="ENSTNIP00000004100.1"/>
    <property type="gene ID" value="ENSTNIG00000000485.1"/>
</dbReference>
<dbReference type="InterPro" id="IPR006052">
    <property type="entry name" value="TNF_dom"/>
</dbReference>
<dbReference type="PANTHER" id="PTHR11471:SF33">
    <property type="entry name" value="TUMOR NECROSIS FACTOR LIGAND SUPERFAMILY MEMBER 6"/>
    <property type="match status" value="1"/>
</dbReference>
<evidence type="ECO:0000259" key="7">
    <source>
        <dbReference type="PROSITE" id="PS50049"/>
    </source>
</evidence>
<dbReference type="Pfam" id="PF00229">
    <property type="entry name" value="TNF"/>
    <property type="match status" value="1"/>
</dbReference>
<dbReference type="PANTHER" id="PTHR11471">
    <property type="entry name" value="TUMOR NECROSIS FACTOR FAMILY MEMBER"/>
    <property type="match status" value="1"/>
</dbReference>
<evidence type="ECO:0000256" key="5">
    <source>
        <dbReference type="SAM" id="MobiDB-lite"/>
    </source>
</evidence>
<keyword evidence="6" id="KW-1133">Transmembrane helix</keyword>
<dbReference type="GO" id="GO:0005615">
    <property type="term" value="C:extracellular space"/>
    <property type="evidence" value="ECO:0007669"/>
    <property type="project" value="UniProtKB-KW"/>
</dbReference>
<evidence type="ECO:0000256" key="1">
    <source>
        <dbReference type="ARBA" id="ARBA00004370"/>
    </source>
</evidence>
<keyword evidence="6" id="KW-0812">Transmembrane</keyword>
<dbReference type="CDD" id="cd00184">
    <property type="entry name" value="TNF"/>
    <property type="match status" value="1"/>
</dbReference>
<sequence length="269" mass="29834">MSCDQTYPLPQVFLVDAGGGQQCPDQPPSLVPCWSHLPAQGGADRRRRSPGGTGLGSCKALVVLMLFLLVFAALGFQAYQIYKMQRELRQKQIGERKHTWVNNAGGDADGAGRSGPPLRDDEDRPAAHVIGRVEKESFPTVLRWESQVGQAYTSGGVSYQFEDGALRVNQTGIYHVYTRVELVFKGCSSTSSFQHSVSVRREGQLSPLTLMRAHRAGFCPQLPARSWTTESYLASALKLHAHDRVYVEVSHPTLLSHQHYTNFFGLYKI</sequence>
<evidence type="ECO:0000313" key="8">
    <source>
        <dbReference type="Ensembl" id="ENSTNIP00000004100.1"/>
    </source>
</evidence>
<dbReference type="GO" id="GO:0005164">
    <property type="term" value="F:tumor necrosis factor receptor binding"/>
    <property type="evidence" value="ECO:0007669"/>
    <property type="project" value="InterPro"/>
</dbReference>
<evidence type="ECO:0000256" key="4">
    <source>
        <dbReference type="ARBA" id="ARBA00023136"/>
    </source>
</evidence>
<proteinExistence type="inferred from homology"/>
<feature type="domain" description="THD" evidence="7">
    <location>
        <begin position="125"/>
        <end position="269"/>
    </location>
</feature>
<dbReference type="GO" id="GO:0008625">
    <property type="term" value="P:extrinsic apoptotic signaling pathway via death domain receptors"/>
    <property type="evidence" value="ECO:0007669"/>
    <property type="project" value="TreeGrafter"/>
</dbReference>
<feature type="transmembrane region" description="Helical" evidence="6">
    <location>
        <begin position="60"/>
        <end position="82"/>
    </location>
</feature>